<evidence type="ECO:0000256" key="1">
    <source>
        <dbReference type="ARBA" id="ARBA00022801"/>
    </source>
</evidence>
<evidence type="ECO:0000313" key="3">
    <source>
        <dbReference type="EMBL" id="KAJ8978373.1"/>
    </source>
</evidence>
<dbReference type="EMBL" id="JAPWTJ010000446">
    <property type="protein sequence ID" value="KAJ8978373.1"/>
    <property type="molecule type" value="Genomic_DNA"/>
</dbReference>
<evidence type="ECO:0000256" key="2">
    <source>
        <dbReference type="ARBA" id="ARBA00023295"/>
    </source>
</evidence>
<name>A0ABQ9JK70_9CUCU</name>
<accession>A0ABQ9JK70</accession>
<evidence type="ECO:0000313" key="4">
    <source>
        <dbReference type="Proteomes" id="UP001162164"/>
    </source>
</evidence>
<dbReference type="Proteomes" id="UP001162164">
    <property type="component" value="Unassembled WGS sequence"/>
</dbReference>
<keyword evidence="1" id="KW-0378">Hydrolase</keyword>
<dbReference type="PANTHER" id="PTHR43053:SF4">
    <property type="entry name" value="MYOGENESIS-REGULATING GLYCOSIDASE"/>
    <property type="match status" value="1"/>
</dbReference>
<gene>
    <name evidence="3" type="ORF">NQ317_005954</name>
</gene>
<reference evidence="3" key="1">
    <citation type="journal article" date="2023" name="Insect Mol. Biol.">
        <title>Genome sequencing provides insights into the evolution of gene families encoding plant cell wall-degrading enzymes in longhorned beetles.</title>
        <authorList>
            <person name="Shin N.R."/>
            <person name="Okamura Y."/>
            <person name="Kirsch R."/>
            <person name="Pauchet Y."/>
        </authorList>
    </citation>
    <scope>NUCLEOTIDE SEQUENCE</scope>
    <source>
        <strain evidence="3">MMC_N1</strain>
    </source>
</reference>
<protein>
    <submittedName>
        <fullName evidence="3">Uncharacterized protein</fullName>
    </submittedName>
</protein>
<sequence length="202" mass="23012">MFPCKPYNKVLISEKSLALRGTIAKEIYSYNNDMPSAVDAKCISKRVCQIGNTTLKVDIAGDSATITRESLDAAVQLEDCYDLRKDEIHWYGGPERKVQKWPLEKQVINGSEAYVLKATDNFAVAERYWLSSEGVFIYIDETVPLFIDQNNLYPGMVCFQSRLEGPYINRTKNVLKYTIVVNDGPKKGTPLRSQQLFRKTIR</sequence>
<dbReference type="InterPro" id="IPR050985">
    <property type="entry name" value="Alpha-glycosidase_related"/>
</dbReference>
<comment type="caution">
    <text evidence="3">The sequence shown here is derived from an EMBL/GenBank/DDBJ whole genome shotgun (WGS) entry which is preliminary data.</text>
</comment>
<keyword evidence="2" id="KW-0326">Glycosidase</keyword>
<keyword evidence="4" id="KW-1185">Reference proteome</keyword>
<organism evidence="3 4">
    <name type="scientific">Molorchus minor</name>
    <dbReference type="NCBI Taxonomy" id="1323400"/>
    <lineage>
        <taxon>Eukaryota</taxon>
        <taxon>Metazoa</taxon>
        <taxon>Ecdysozoa</taxon>
        <taxon>Arthropoda</taxon>
        <taxon>Hexapoda</taxon>
        <taxon>Insecta</taxon>
        <taxon>Pterygota</taxon>
        <taxon>Neoptera</taxon>
        <taxon>Endopterygota</taxon>
        <taxon>Coleoptera</taxon>
        <taxon>Polyphaga</taxon>
        <taxon>Cucujiformia</taxon>
        <taxon>Chrysomeloidea</taxon>
        <taxon>Cerambycidae</taxon>
        <taxon>Lamiinae</taxon>
        <taxon>Monochamini</taxon>
        <taxon>Molorchus</taxon>
    </lineage>
</organism>
<dbReference type="PANTHER" id="PTHR43053">
    <property type="entry name" value="GLYCOSIDASE FAMILY 31"/>
    <property type="match status" value="1"/>
</dbReference>
<proteinExistence type="predicted"/>